<evidence type="ECO:0000313" key="3">
    <source>
        <dbReference type="Proteomes" id="UP000198615"/>
    </source>
</evidence>
<evidence type="ECO:0000313" key="2">
    <source>
        <dbReference type="EMBL" id="SDG53995.1"/>
    </source>
</evidence>
<evidence type="ECO:0000256" key="1">
    <source>
        <dbReference type="SAM" id="MobiDB-lite"/>
    </source>
</evidence>
<comment type="caution">
    <text evidence="2">The sequence shown here is derived from an EMBL/GenBank/DDBJ whole genome shotgun (WGS) entry which is preliminary data.</text>
</comment>
<organism evidence="2 3">
    <name type="scientific">Thalassobaculum litoreum DSM 18839</name>
    <dbReference type="NCBI Taxonomy" id="1123362"/>
    <lineage>
        <taxon>Bacteria</taxon>
        <taxon>Pseudomonadati</taxon>
        <taxon>Pseudomonadota</taxon>
        <taxon>Alphaproteobacteria</taxon>
        <taxon>Rhodospirillales</taxon>
        <taxon>Thalassobaculaceae</taxon>
        <taxon>Thalassobaculum</taxon>
    </lineage>
</organism>
<keyword evidence="3" id="KW-1185">Reference proteome</keyword>
<dbReference type="RefSeq" id="WP_093154392.1">
    <property type="nucleotide sequence ID" value="NZ_FNBW01000021.1"/>
</dbReference>
<dbReference type="OrthoDB" id="9803716at2"/>
<reference evidence="2 3" key="1">
    <citation type="submission" date="2016-10" db="EMBL/GenBank/DDBJ databases">
        <authorList>
            <person name="Varghese N."/>
            <person name="Submissions S."/>
        </authorList>
    </citation>
    <scope>NUCLEOTIDE SEQUENCE [LARGE SCALE GENOMIC DNA]</scope>
    <source>
        <strain evidence="2 3">DSM 18839</strain>
    </source>
</reference>
<accession>A0A8G2BND6</accession>
<sequence length="304" mass="33933">MPTFTLGDDRLSIQAGSYSDQITISQIARNWDALSHYPERHAAAALHDLNARLTAFAAHLDELQAMGGSLDVEAEAEQFTRRHIEVTRAWWQAESRCMSSFIVGPANFPTRRNEKRQATAHKRMGEIGAHVAAARKAVERRAFPHGRPDGPVRGSNPDAADLLRQKIEERESRQAAMKMANKAIHKNRQESEETMAQAVAEATGWSLQVARAVIAPNAFAKRGFEAFELSNNNAEIRRLRSRLDGIEAKQQEPGRDTEEDTAAGPVRVVENVEADRIQLKFDGKPEEAVRRTLKGLGFRWSPSH</sequence>
<dbReference type="EMBL" id="FNBW01000021">
    <property type="protein sequence ID" value="SDG53995.1"/>
    <property type="molecule type" value="Genomic_DNA"/>
</dbReference>
<dbReference type="AlphaFoldDB" id="A0A8G2BND6"/>
<name>A0A8G2BND6_9PROT</name>
<dbReference type="Proteomes" id="UP000198615">
    <property type="component" value="Unassembled WGS sequence"/>
</dbReference>
<feature type="compositionally biased region" description="Basic and acidic residues" evidence="1">
    <location>
        <begin position="245"/>
        <end position="256"/>
    </location>
</feature>
<proteinExistence type="predicted"/>
<protein>
    <submittedName>
        <fullName evidence="2">Uncharacterized protein</fullName>
    </submittedName>
</protein>
<gene>
    <name evidence="2" type="ORF">SAMN05660686_04767</name>
</gene>
<feature type="region of interest" description="Disordered" evidence="1">
    <location>
        <begin position="245"/>
        <end position="265"/>
    </location>
</feature>